<gene>
    <name evidence="2" type="ORF">J3998_12850</name>
</gene>
<protein>
    <submittedName>
        <fullName evidence="2">Uncharacterized protein</fullName>
    </submittedName>
</protein>
<dbReference type="EMBL" id="JAGETV010000045">
    <property type="protein sequence ID" value="MBO1928460.1"/>
    <property type="molecule type" value="Genomic_DNA"/>
</dbReference>
<evidence type="ECO:0000313" key="2">
    <source>
        <dbReference type="EMBL" id="MBO1928460.1"/>
    </source>
</evidence>
<keyword evidence="3" id="KW-1185">Reference proteome</keyword>
<organism evidence="2 3">
    <name type="scientific">Thiomicrorhabdus marina</name>
    <dbReference type="NCBI Taxonomy" id="2818442"/>
    <lineage>
        <taxon>Bacteria</taxon>
        <taxon>Pseudomonadati</taxon>
        <taxon>Pseudomonadota</taxon>
        <taxon>Gammaproteobacteria</taxon>
        <taxon>Thiotrichales</taxon>
        <taxon>Piscirickettsiaceae</taxon>
        <taxon>Thiomicrorhabdus</taxon>
    </lineage>
</organism>
<feature type="transmembrane region" description="Helical" evidence="1">
    <location>
        <begin position="22"/>
        <end position="43"/>
    </location>
</feature>
<evidence type="ECO:0000313" key="3">
    <source>
        <dbReference type="Proteomes" id="UP000664835"/>
    </source>
</evidence>
<sequence length="76" mass="8594">SALNHSKGYAYQTLPRIYLFKLLAEVNGDLFCVSLGVCLLFIVVVDKSLFGFYKYFYLVFGLVGLNYAVNNLLKLC</sequence>
<evidence type="ECO:0000256" key="1">
    <source>
        <dbReference type="SAM" id="Phobius"/>
    </source>
</evidence>
<comment type="caution">
    <text evidence="2">The sequence shown here is derived from an EMBL/GenBank/DDBJ whole genome shotgun (WGS) entry which is preliminary data.</text>
</comment>
<dbReference type="RefSeq" id="WP_208151069.1">
    <property type="nucleotide sequence ID" value="NZ_JAGETV010000045.1"/>
</dbReference>
<proteinExistence type="predicted"/>
<reference evidence="2 3" key="1">
    <citation type="submission" date="2021-03" db="EMBL/GenBank/DDBJ databases">
        <title>Thiomicrorhabdus sp.nov.,novel sulfur-oxidizing bacteria isolated from coastal sediment.</title>
        <authorList>
            <person name="Liu X."/>
        </authorList>
    </citation>
    <scope>NUCLEOTIDE SEQUENCE [LARGE SCALE GENOMIC DNA]</scope>
    <source>
        <strain evidence="2 3">6S2-11</strain>
    </source>
</reference>
<feature type="non-terminal residue" evidence="2">
    <location>
        <position position="1"/>
    </location>
</feature>
<accession>A0ABS3Q7X8</accession>
<feature type="transmembrane region" description="Helical" evidence="1">
    <location>
        <begin position="55"/>
        <end position="73"/>
    </location>
</feature>
<keyword evidence="1" id="KW-0472">Membrane</keyword>
<name>A0ABS3Q7X8_9GAMM</name>
<dbReference type="Proteomes" id="UP000664835">
    <property type="component" value="Unassembled WGS sequence"/>
</dbReference>
<keyword evidence="1" id="KW-1133">Transmembrane helix</keyword>
<keyword evidence="1" id="KW-0812">Transmembrane</keyword>